<protein>
    <submittedName>
        <fullName evidence="2">Uncharacterized protein</fullName>
    </submittedName>
</protein>
<organism evidence="2">
    <name type="scientific">Rhizophora mucronata</name>
    <name type="common">Asiatic mangrove</name>
    <dbReference type="NCBI Taxonomy" id="61149"/>
    <lineage>
        <taxon>Eukaryota</taxon>
        <taxon>Viridiplantae</taxon>
        <taxon>Streptophyta</taxon>
        <taxon>Embryophyta</taxon>
        <taxon>Tracheophyta</taxon>
        <taxon>Spermatophyta</taxon>
        <taxon>Magnoliopsida</taxon>
        <taxon>eudicotyledons</taxon>
        <taxon>Gunneridae</taxon>
        <taxon>Pentapetalae</taxon>
        <taxon>rosids</taxon>
        <taxon>fabids</taxon>
        <taxon>Malpighiales</taxon>
        <taxon>Rhizophoraceae</taxon>
        <taxon>Rhizophora</taxon>
    </lineage>
</organism>
<dbReference type="EMBL" id="GGEC01020047">
    <property type="protein sequence ID" value="MBX00531.1"/>
    <property type="molecule type" value="Transcribed_RNA"/>
</dbReference>
<proteinExistence type="predicted"/>
<accession>A0A2P2K479</accession>
<feature type="region of interest" description="Disordered" evidence="1">
    <location>
        <begin position="24"/>
        <end position="73"/>
    </location>
</feature>
<evidence type="ECO:0000313" key="2">
    <source>
        <dbReference type="EMBL" id="MBX00531.1"/>
    </source>
</evidence>
<feature type="compositionally biased region" description="Low complexity" evidence="1">
    <location>
        <begin position="46"/>
        <end position="62"/>
    </location>
</feature>
<evidence type="ECO:0000256" key="1">
    <source>
        <dbReference type="SAM" id="MobiDB-lite"/>
    </source>
</evidence>
<name>A0A2P2K479_RHIMU</name>
<reference evidence="2" key="1">
    <citation type="submission" date="2018-02" db="EMBL/GenBank/DDBJ databases">
        <title>Rhizophora mucronata_Transcriptome.</title>
        <authorList>
            <person name="Meera S.P."/>
            <person name="Sreeshan A."/>
            <person name="Augustine A."/>
        </authorList>
    </citation>
    <scope>NUCLEOTIDE SEQUENCE</scope>
    <source>
        <tissue evidence="2">Leaf</tissue>
    </source>
</reference>
<sequence length="73" mass="7865">MSTSHSDHNSPNCCLCNTNGDGHTWTASSPDSPRSTPSHHRRRRTTAGSSGRSTASLTTRATRMADRSLPLKV</sequence>
<dbReference type="AlphaFoldDB" id="A0A2P2K479"/>